<proteinExistence type="predicted"/>
<gene>
    <name evidence="1" type="ORF">PECAL_6P13660</name>
</gene>
<name>A0A8J2ST87_9STRA</name>
<reference evidence="1" key="1">
    <citation type="submission" date="2021-11" db="EMBL/GenBank/DDBJ databases">
        <authorList>
            <consortium name="Genoscope - CEA"/>
            <person name="William W."/>
        </authorList>
    </citation>
    <scope>NUCLEOTIDE SEQUENCE</scope>
</reference>
<sequence length="770" mass="87554">MRPPAALARAQRETDDARQRVAVLSRARPQNNDATPSVAAALRQKLQGIQTSYATTAADIASRAPRRPAENVIRILERHERSRDVRGAFHKIKTRMFQERAVEKEAARRATRDAQLALERKRVLARARELDSMSDGLEALRDLAHRKRRERFAEIACDTRRAFSFFAAMRPRLARRKLERRASGIAALLRVRSCFRTLRAQARRGKLVREISRSANRRHARRALRALQLLKLRGVERRVALLRANRVAKASAARRSVRAFVEGAAFNRTSRQAALLADAAARRRGLTCFALHATAREAARCARHRGGVFCRRKRLRAAFRHLAALTSARAARRDRRRSAALEAVGAARGRGLAALKALVERGRTRSARDALSDAAFAVSCKSRGLASLVEAVARAGRRRRLETAACVGERAVALRSIARWRRRVGAITHLKRLMRKAALSKKPSKPKLRAALDAWWALRRDRAVSKARLELAEVWRNRRRGRAALAALFAMRRDRLRQRRAQRVVEEFQRRNDNSQKQRVLIQLARKCQARRRDRAAFAAALKRRQRRAFPLLQARVAAASAREARRVARQRLRRGVALLRGRVRAQHLRRARTRLAALHRRSIVGRPALLRLQESSARRRQNRVLRRAQHYEALDVASARALRRWRLIAASRKSTRERHAPLVDAALVSLALRRARRFLTEWRSHVAHARATRRAELPRLVDKFRAWRHLTERRRQPPPPPPLPRPPVLRRLADDAPVAAPVSLSPPACVDLVHLKHLGAGPHPSGGAF</sequence>
<dbReference type="EMBL" id="CAKKNE010000006">
    <property type="protein sequence ID" value="CAH0379732.1"/>
    <property type="molecule type" value="Genomic_DNA"/>
</dbReference>
<organism evidence="1 2">
    <name type="scientific">Pelagomonas calceolata</name>
    <dbReference type="NCBI Taxonomy" id="35677"/>
    <lineage>
        <taxon>Eukaryota</taxon>
        <taxon>Sar</taxon>
        <taxon>Stramenopiles</taxon>
        <taxon>Ochrophyta</taxon>
        <taxon>Pelagophyceae</taxon>
        <taxon>Pelagomonadales</taxon>
        <taxon>Pelagomonadaceae</taxon>
        <taxon>Pelagomonas</taxon>
    </lineage>
</organism>
<comment type="caution">
    <text evidence="1">The sequence shown here is derived from an EMBL/GenBank/DDBJ whole genome shotgun (WGS) entry which is preliminary data.</text>
</comment>
<dbReference type="AlphaFoldDB" id="A0A8J2ST87"/>
<keyword evidence="2" id="KW-1185">Reference proteome</keyword>
<accession>A0A8J2ST87</accession>
<dbReference type="Proteomes" id="UP000789595">
    <property type="component" value="Unassembled WGS sequence"/>
</dbReference>
<protein>
    <submittedName>
        <fullName evidence="1">Uncharacterized protein</fullName>
    </submittedName>
</protein>
<evidence type="ECO:0000313" key="1">
    <source>
        <dbReference type="EMBL" id="CAH0379732.1"/>
    </source>
</evidence>
<evidence type="ECO:0000313" key="2">
    <source>
        <dbReference type="Proteomes" id="UP000789595"/>
    </source>
</evidence>